<evidence type="ECO:0000313" key="7">
    <source>
        <dbReference type="EMBL" id="SLN43713.1"/>
    </source>
</evidence>
<dbReference type="EMBL" id="FWFS01000006">
    <property type="protein sequence ID" value="SLN43713.1"/>
    <property type="molecule type" value="Genomic_DNA"/>
</dbReference>
<dbReference type="OrthoDB" id="9816431at2"/>
<evidence type="ECO:0000256" key="3">
    <source>
        <dbReference type="ARBA" id="ARBA00023163"/>
    </source>
</evidence>
<dbReference type="Pfam" id="PF14246">
    <property type="entry name" value="TetR_C_7"/>
    <property type="match status" value="1"/>
</dbReference>
<keyword evidence="3" id="KW-0804">Transcription</keyword>
<dbReference type="PROSITE" id="PS50977">
    <property type="entry name" value="HTH_TETR_2"/>
    <property type="match status" value="1"/>
</dbReference>
<dbReference type="GO" id="GO:0003700">
    <property type="term" value="F:DNA-binding transcription factor activity"/>
    <property type="evidence" value="ECO:0007669"/>
    <property type="project" value="TreeGrafter"/>
</dbReference>
<evidence type="ECO:0000313" key="8">
    <source>
        <dbReference type="Proteomes" id="UP000193862"/>
    </source>
</evidence>
<feature type="DNA-binding region" description="H-T-H motif" evidence="4">
    <location>
        <begin position="65"/>
        <end position="84"/>
    </location>
</feature>
<dbReference type="RefSeq" id="WP_085836454.1">
    <property type="nucleotide sequence ID" value="NZ_FWFS01000006.1"/>
</dbReference>
<accession>A0A1Y5SRS6</accession>
<dbReference type="PRINTS" id="PR00455">
    <property type="entry name" value="HTHTETR"/>
</dbReference>
<dbReference type="InterPro" id="IPR001647">
    <property type="entry name" value="HTH_TetR"/>
</dbReference>
<dbReference type="PANTHER" id="PTHR30055:SF146">
    <property type="entry name" value="HTH-TYPE TRANSCRIPTIONAL DUAL REGULATOR CECR"/>
    <property type="match status" value="1"/>
</dbReference>
<dbReference type="InterPro" id="IPR050109">
    <property type="entry name" value="HTH-type_TetR-like_transc_reg"/>
</dbReference>
<dbReference type="SUPFAM" id="SSF48498">
    <property type="entry name" value="Tetracyclin repressor-like, C-terminal domain"/>
    <property type="match status" value="1"/>
</dbReference>
<proteinExistence type="predicted"/>
<organism evidence="7 8">
    <name type="scientific">Aquimixticola soesokkakensis</name>
    <dbReference type="NCBI Taxonomy" id="1519096"/>
    <lineage>
        <taxon>Bacteria</taxon>
        <taxon>Pseudomonadati</taxon>
        <taxon>Pseudomonadota</taxon>
        <taxon>Alphaproteobacteria</taxon>
        <taxon>Rhodobacterales</taxon>
        <taxon>Paracoccaceae</taxon>
        <taxon>Aquimixticola</taxon>
    </lineage>
</organism>
<dbReference type="InterPro" id="IPR039536">
    <property type="entry name" value="TetR_C_Proteobacteria"/>
</dbReference>
<protein>
    <submittedName>
        <fullName evidence="7">Fatty acid metabolism regulator protein</fullName>
    </submittedName>
</protein>
<dbReference type="Gene3D" id="1.10.357.10">
    <property type="entry name" value="Tetracycline Repressor, domain 2"/>
    <property type="match status" value="1"/>
</dbReference>
<dbReference type="Gene3D" id="1.10.10.60">
    <property type="entry name" value="Homeodomain-like"/>
    <property type="match status" value="1"/>
</dbReference>
<dbReference type="Pfam" id="PF00440">
    <property type="entry name" value="TetR_N"/>
    <property type="match status" value="1"/>
</dbReference>
<gene>
    <name evidence="7" type="primary">fadR</name>
    <name evidence="7" type="ORF">AQS8620_01738</name>
</gene>
<sequence length="237" mass="26044">MSDDSAPASAPKSAASPDSGTAPCAGPHNGAPKRRHLAGEDPAKRAQILKGAQKVFMETGFERAAMGEICRAAGVSKGTLYVYFENKEDLFVALVETTRDAFFQGMDAKLCCAGDTETKLRAYGMSLGTLMCTPEVLRAQRIVIGTTERMPDLARRFYDTGARQIQDGLERFLRACCAAGEFEIEDPRLAAYQFIELCSAGLWRRRLFGKDSAPADPETVRKVVDQAVRMMLLTYRR</sequence>
<dbReference type="InterPro" id="IPR009057">
    <property type="entry name" value="Homeodomain-like_sf"/>
</dbReference>
<evidence type="ECO:0000256" key="4">
    <source>
        <dbReference type="PROSITE-ProRule" id="PRU00335"/>
    </source>
</evidence>
<dbReference type="AlphaFoldDB" id="A0A1Y5SRS6"/>
<evidence type="ECO:0000256" key="2">
    <source>
        <dbReference type="ARBA" id="ARBA00023125"/>
    </source>
</evidence>
<feature type="domain" description="HTH tetR-type" evidence="6">
    <location>
        <begin position="42"/>
        <end position="102"/>
    </location>
</feature>
<reference evidence="7 8" key="1">
    <citation type="submission" date="2017-03" db="EMBL/GenBank/DDBJ databases">
        <authorList>
            <person name="Afonso C.L."/>
            <person name="Miller P.J."/>
            <person name="Scott M.A."/>
            <person name="Spackman E."/>
            <person name="Goraichik I."/>
            <person name="Dimitrov K.M."/>
            <person name="Suarez D.L."/>
            <person name="Swayne D.E."/>
        </authorList>
    </citation>
    <scope>NUCLEOTIDE SEQUENCE [LARGE SCALE GENOMIC DNA]</scope>
    <source>
        <strain evidence="7 8">CECT 8620</strain>
    </source>
</reference>
<keyword evidence="8" id="KW-1185">Reference proteome</keyword>
<evidence type="ECO:0000259" key="6">
    <source>
        <dbReference type="PROSITE" id="PS50977"/>
    </source>
</evidence>
<dbReference type="Proteomes" id="UP000193862">
    <property type="component" value="Unassembled WGS sequence"/>
</dbReference>
<dbReference type="SUPFAM" id="SSF46689">
    <property type="entry name" value="Homeodomain-like"/>
    <property type="match status" value="1"/>
</dbReference>
<feature type="compositionally biased region" description="Low complexity" evidence="5">
    <location>
        <begin position="1"/>
        <end position="19"/>
    </location>
</feature>
<evidence type="ECO:0000256" key="1">
    <source>
        <dbReference type="ARBA" id="ARBA00023015"/>
    </source>
</evidence>
<dbReference type="InterPro" id="IPR036271">
    <property type="entry name" value="Tet_transcr_reg_TetR-rel_C_sf"/>
</dbReference>
<dbReference type="GO" id="GO:0000976">
    <property type="term" value="F:transcription cis-regulatory region binding"/>
    <property type="evidence" value="ECO:0007669"/>
    <property type="project" value="TreeGrafter"/>
</dbReference>
<feature type="region of interest" description="Disordered" evidence="5">
    <location>
        <begin position="1"/>
        <end position="36"/>
    </location>
</feature>
<keyword evidence="1" id="KW-0805">Transcription regulation</keyword>
<dbReference type="PANTHER" id="PTHR30055">
    <property type="entry name" value="HTH-TYPE TRANSCRIPTIONAL REGULATOR RUTR"/>
    <property type="match status" value="1"/>
</dbReference>
<evidence type="ECO:0000256" key="5">
    <source>
        <dbReference type="SAM" id="MobiDB-lite"/>
    </source>
</evidence>
<keyword evidence="2 4" id="KW-0238">DNA-binding</keyword>
<name>A0A1Y5SRS6_9RHOB</name>
<dbReference type="FunFam" id="1.10.10.60:FF:000141">
    <property type="entry name" value="TetR family transcriptional regulator"/>
    <property type="match status" value="1"/>
</dbReference>